<dbReference type="RefSeq" id="WP_120713627.1">
    <property type="nucleotide sequence ID" value="NZ_RBCJ01000004.1"/>
</dbReference>
<evidence type="ECO:0000256" key="1">
    <source>
        <dbReference type="ARBA" id="ARBA00008136"/>
    </source>
</evidence>
<dbReference type="GO" id="GO:0006508">
    <property type="term" value="P:proteolysis"/>
    <property type="evidence" value="ECO:0007669"/>
    <property type="project" value="UniProtKB-KW"/>
</dbReference>
<comment type="caution">
    <text evidence="9">The sequence shown here is derived from an EMBL/GenBank/DDBJ whole genome shotgun (WGS) entry which is preliminary data.</text>
</comment>
<dbReference type="GO" id="GO:0008233">
    <property type="term" value="F:peptidase activity"/>
    <property type="evidence" value="ECO:0007669"/>
    <property type="project" value="UniProtKB-KW"/>
</dbReference>
<evidence type="ECO:0000256" key="8">
    <source>
        <dbReference type="RuleBase" id="RU364100"/>
    </source>
</evidence>
<evidence type="ECO:0000256" key="6">
    <source>
        <dbReference type="ARBA" id="ARBA00023125"/>
    </source>
</evidence>
<keyword evidence="4 8" id="KW-0378">Hydrolase</keyword>
<dbReference type="Proteomes" id="UP000276603">
    <property type="component" value="Unassembled WGS sequence"/>
</dbReference>
<keyword evidence="5" id="KW-0190">Covalent protein-DNA linkage</keyword>
<evidence type="ECO:0000313" key="9">
    <source>
        <dbReference type="EMBL" id="RKN78718.1"/>
    </source>
</evidence>
<organism evidence="9 10">
    <name type="scientific">Ulvibacterium marinum</name>
    <dbReference type="NCBI Taxonomy" id="2419782"/>
    <lineage>
        <taxon>Bacteria</taxon>
        <taxon>Pseudomonadati</taxon>
        <taxon>Bacteroidota</taxon>
        <taxon>Flavobacteriia</taxon>
        <taxon>Flavobacteriales</taxon>
        <taxon>Flavobacteriaceae</taxon>
        <taxon>Ulvibacterium</taxon>
    </lineage>
</organism>
<dbReference type="GO" id="GO:0016829">
    <property type="term" value="F:lyase activity"/>
    <property type="evidence" value="ECO:0007669"/>
    <property type="project" value="UniProtKB-KW"/>
</dbReference>
<gene>
    <name evidence="9" type="ORF">D7Z94_21225</name>
</gene>
<keyword evidence="3" id="KW-0227">DNA damage</keyword>
<evidence type="ECO:0000256" key="5">
    <source>
        <dbReference type="ARBA" id="ARBA00023124"/>
    </source>
</evidence>
<dbReference type="GO" id="GO:0003697">
    <property type="term" value="F:single-stranded DNA binding"/>
    <property type="evidence" value="ECO:0007669"/>
    <property type="project" value="InterPro"/>
</dbReference>
<dbReference type="SUPFAM" id="SSF143081">
    <property type="entry name" value="BB1717-like"/>
    <property type="match status" value="1"/>
</dbReference>
<dbReference type="InterPro" id="IPR003738">
    <property type="entry name" value="SRAP"/>
</dbReference>
<dbReference type="EMBL" id="RBCJ01000004">
    <property type="protein sequence ID" value="RKN78718.1"/>
    <property type="molecule type" value="Genomic_DNA"/>
</dbReference>
<dbReference type="AlphaFoldDB" id="A0A3B0C1U5"/>
<protein>
    <recommendedName>
        <fullName evidence="8">Abasic site processing protein</fullName>
        <ecNumber evidence="8">3.4.-.-</ecNumber>
    </recommendedName>
</protein>
<evidence type="ECO:0000256" key="4">
    <source>
        <dbReference type="ARBA" id="ARBA00022801"/>
    </source>
</evidence>
<keyword evidence="7" id="KW-0456">Lyase</keyword>
<dbReference type="OrthoDB" id="9782620at2"/>
<dbReference type="Pfam" id="PF02586">
    <property type="entry name" value="SRAP"/>
    <property type="match status" value="1"/>
</dbReference>
<dbReference type="PANTHER" id="PTHR13604">
    <property type="entry name" value="DC12-RELATED"/>
    <property type="match status" value="1"/>
</dbReference>
<dbReference type="InterPro" id="IPR036590">
    <property type="entry name" value="SRAP-like"/>
</dbReference>
<accession>A0A3B0C1U5</accession>
<dbReference type="Gene3D" id="3.90.1680.10">
    <property type="entry name" value="SOS response associated peptidase-like"/>
    <property type="match status" value="1"/>
</dbReference>
<dbReference type="EC" id="3.4.-.-" evidence="8"/>
<evidence type="ECO:0000256" key="3">
    <source>
        <dbReference type="ARBA" id="ARBA00022763"/>
    </source>
</evidence>
<comment type="similarity">
    <text evidence="1 8">Belongs to the SOS response-associated peptidase family.</text>
</comment>
<reference evidence="9 10" key="1">
    <citation type="submission" date="2018-10" db="EMBL/GenBank/DDBJ databases">
        <title>Ulvibacterium marinum gen. nov., sp. nov., a novel marine bacterium of the family Flavobacteriaceae, isolated from a culture of the green alga Ulva prolifera.</title>
        <authorList>
            <person name="Zhang Z."/>
        </authorList>
    </citation>
    <scope>NUCLEOTIDE SEQUENCE [LARGE SCALE GENOMIC DNA]</scope>
    <source>
        <strain evidence="9 10">CCMM003</strain>
    </source>
</reference>
<proteinExistence type="inferred from homology"/>
<evidence type="ECO:0000313" key="10">
    <source>
        <dbReference type="Proteomes" id="UP000276603"/>
    </source>
</evidence>
<evidence type="ECO:0000256" key="7">
    <source>
        <dbReference type="ARBA" id="ARBA00023239"/>
    </source>
</evidence>
<name>A0A3B0C1U5_9FLAO</name>
<evidence type="ECO:0000256" key="2">
    <source>
        <dbReference type="ARBA" id="ARBA00022670"/>
    </source>
</evidence>
<keyword evidence="10" id="KW-1185">Reference proteome</keyword>
<dbReference type="PANTHER" id="PTHR13604:SF0">
    <property type="entry name" value="ABASIC SITE PROCESSING PROTEIN HMCES"/>
    <property type="match status" value="1"/>
</dbReference>
<sequence>MYYKLSNTAAREEIEKTYEMPFQYPNLYKAEAVVFGLNEVTLPLITIENTEEISLAIWGMLPTGFKEDWPIFQNVTNTLNLLQDCVKDNSWQSEAFYYRRCLVIVNGFFTSFFKNGKVQPYYVSLMTKKPFLLAGLYNQTEDGFLTCSLLLGKAKGIVKKHQNLSNQMPLIIKKNLINSWLDRDADLDELNYVLNNTPLDGLEVHPIAADLFNRDISYDTILNPVSR</sequence>
<dbReference type="GO" id="GO:0106300">
    <property type="term" value="P:protein-DNA covalent cross-linking repair"/>
    <property type="evidence" value="ECO:0007669"/>
    <property type="project" value="InterPro"/>
</dbReference>
<keyword evidence="6" id="KW-0238">DNA-binding</keyword>
<keyword evidence="2 8" id="KW-0645">Protease</keyword>